<proteinExistence type="predicted"/>
<dbReference type="AlphaFoldDB" id="A0A916RDA7"/>
<gene>
    <name evidence="1" type="ORF">GCM10011385_02180</name>
</gene>
<sequence length="72" mass="8129">MGCLCHFVRSVDEWKRLKHKEIEAQKDSEATIVNDVRSGTNVPDGGSIDVIALCAPQRIRWSRKSRAYIASE</sequence>
<keyword evidence="2" id="KW-1185">Reference proteome</keyword>
<dbReference type="Proteomes" id="UP000636264">
    <property type="component" value="Unassembled WGS sequence"/>
</dbReference>
<name>A0A916RDA7_9HYPH</name>
<reference evidence="1" key="2">
    <citation type="submission" date="2020-09" db="EMBL/GenBank/DDBJ databases">
        <authorList>
            <person name="Sun Q."/>
            <person name="Zhou Y."/>
        </authorList>
    </citation>
    <scope>NUCLEOTIDE SEQUENCE</scope>
    <source>
        <strain evidence="1">CGMCC 1.15320</strain>
    </source>
</reference>
<evidence type="ECO:0000313" key="2">
    <source>
        <dbReference type="Proteomes" id="UP000636264"/>
    </source>
</evidence>
<evidence type="ECO:0000313" key="1">
    <source>
        <dbReference type="EMBL" id="GGA52436.1"/>
    </source>
</evidence>
<dbReference type="EMBL" id="BMIF01000001">
    <property type="protein sequence ID" value="GGA52436.1"/>
    <property type="molecule type" value="Genomic_DNA"/>
</dbReference>
<accession>A0A916RDA7</accession>
<reference evidence="1" key="1">
    <citation type="journal article" date="2014" name="Int. J. Syst. Evol. Microbiol.">
        <title>Complete genome sequence of Corynebacterium casei LMG S-19264T (=DSM 44701T), isolated from a smear-ripened cheese.</title>
        <authorList>
            <consortium name="US DOE Joint Genome Institute (JGI-PGF)"/>
            <person name="Walter F."/>
            <person name="Albersmeier A."/>
            <person name="Kalinowski J."/>
            <person name="Ruckert C."/>
        </authorList>
    </citation>
    <scope>NUCLEOTIDE SEQUENCE</scope>
    <source>
        <strain evidence="1">CGMCC 1.15320</strain>
    </source>
</reference>
<comment type="caution">
    <text evidence="1">The sequence shown here is derived from an EMBL/GenBank/DDBJ whole genome shotgun (WGS) entry which is preliminary data.</text>
</comment>
<protein>
    <submittedName>
        <fullName evidence="1">Uncharacterized protein</fullName>
    </submittedName>
</protein>
<organism evidence="1 2">
    <name type="scientific">Nitratireductor aestuarii</name>
    <dbReference type="NCBI Taxonomy" id="1735103"/>
    <lineage>
        <taxon>Bacteria</taxon>
        <taxon>Pseudomonadati</taxon>
        <taxon>Pseudomonadota</taxon>
        <taxon>Alphaproteobacteria</taxon>
        <taxon>Hyphomicrobiales</taxon>
        <taxon>Phyllobacteriaceae</taxon>
        <taxon>Nitratireductor</taxon>
    </lineage>
</organism>